<sequence>MLLLYFNVLSITPTPIHVPIPMNLRSDTPPQELHLLLDQLFKEYEWRDLLETKVGEKCRHMLSQKSQGAHIRSAPGEFIFFKMILVEHIPWRLEVEMWEEFKIRYPDHYASLKQARQFIIDVYHQLTSEDRAQERPMISPRRSHTGENKPLKLAQPMSGSSGLVKSAFSSLDRTESSLAGPQRTKIIKDARSSYHPYLKRKYHFTRPDETTTTCNFSAPYSSSSLHQYTAIRQNNQDVDYNNHPRPYTNSLGSQNPGALSQYQEWPVATSSNASHFGVAKPTSYVTQAPSSTSTEPSIYSNSNIRNLSTFSGWHPAQTMVNTPLPTVLDGNYTTDDLHIPRSNSRYMPFRSEYHTELSSPPPNLLMHSPSACGSTLETQEPVPDHNSVFPMTTSTQGTTSNLSQCNIDSALFPSALGSNYSMQDWQALSDACESYLQSL</sequence>
<proteinExistence type="predicted"/>
<reference evidence="2 3" key="1">
    <citation type="journal article" date="2019" name="Nat. Ecol. Evol.">
        <title>Megaphylogeny resolves global patterns of mushroom evolution.</title>
        <authorList>
            <person name="Varga T."/>
            <person name="Krizsan K."/>
            <person name="Foldi C."/>
            <person name="Dima B."/>
            <person name="Sanchez-Garcia M."/>
            <person name="Sanchez-Ramirez S."/>
            <person name="Szollosi G.J."/>
            <person name="Szarkandi J.G."/>
            <person name="Papp V."/>
            <person name="Albert L."/>
            <person name="Andreopoulos W."/>
            <person name="Angelini C."/>
            <person name="Antonin V."/>
            <person name="Barry K.W."/>
            <person name="Bougher N.L."/>
            <person name="Buchanan P."/>
            <person name="Buyck B."/>
            <person name="Bense V."/>
            <person name="Catcheside P."/>
            <person name="Chovatia M."/>
            <person name="Cooper J."/>
            <person name="Damon W."/>
            <person name="Desjardin D."/>
            <person name="Finy P."/>
            <person name="Geml J."/>
            <person name="Haridas S."/>
            <person name="Hughes K."/>
            <person name="Justo A."/>
            <person name="Karasinski D."/>
            <person name="Kautmanova I."/>
            <person name="Kiss B."/>
            <person name="Kocsube S."/>
            <person name="Kotiranta H."/>
            <person name="LaButti K.M."/>
            <person name="Lechner B.E."/>
            <person name="Liimatainen K."/>
            <person name="Lipzen A."/>
            <person name="Lukacs Z."/>
            <person name="Mihaltcheva S."/>
            <person name="Morgado L.N."/>
            <person name="Niskanen T."/>
            <person name="Noordeloos M.E."/>
            <person name="Ohm R.A."/>
            <person name="Ortiz-Santana B."/>
            <person name="Ovrebo C."/>
            <person name="Racz N."/>
            <person name="Riley R."/>
            <person name="Savchenko A."/>
            <person name="Shiryaev A."/>
            <person name="Soop K."/>
            <person name="Spirin V."/>
            <person name="Szebenyi C."/>
            <person name="Tomsovsky M."/>
            <person name="Tulloss R.E."/>
            <person name="Uehling J."/>
            <person name="Grigoriev I.V."/>
            <person name="Vagvolgyi C."/>
            <person name="Papp T."/>
            <person name="Martin F.M."/>
            <person name="Miettinen O."/>
            <person name="Hibbett D.S."/>
            <person name="Nagy L.G."/>
        </authorList>
    </citation>
    <scope>NUCLEOTIDE SEQUENCE [LARGE SCALE GENOMIC DNA]</scope>
    <source>
        <strain evidence="2 3">CBS 166.37</strain>
    </source>
</reference>
<protein>
    <submittedName>
        <fullName evidence="2">Uncharacterized protein</fullName>
    </submittedName>
</protein>
<keyword evidence="3" id="KW-1185">Reference proteome</keyword>
<dbReference type="AlphaFoldDB" id="A0A5C3M5B5"/>
<organism evidence="2 3">
    <name type="scientific">Crucibulum laeve</name>
    <dbReference type="NCBI Taxonomy" id="68775"/>
    <lineage>
        <taxon>Eukaryota</taxon>
        <taxon>Fungi</taxon>
        <taxon>Dikarya</taxon>
        <taxon>Basidiomycota</taxon>
        <taxon>Agaricomycotina</taxon>
        <taxon>Agaricomycetes</taxon>
        <taxon>Agaricomycetidae</taxon>
        <taxon>Agaricales</taxon>
        <taxon>Agaricineae</taxon>
        <taxon>Nidulariaceae</taxon>
        <taxon>Crucibulum</taxon>
    </lineage>
</organism>
<gene>
    <name evidence="2" type="ORF">BDQ12DRAFT_679561</name>
</gene>
<dbReference type="EMBL" id="ML213596">
    <property type="protein sequence ID" value="TFK40510.1"/>
    <property type="molecule type" value="Genomic_DNA"/>
</dbReference>
<evidence type="ECO:0000313" key="3">
    <source>
        <dbReference type="Proteomes" id="UP000308652"/>
    </source>
</evidence>
<name>A0A5C3M5B5_9AGAR</name>
<feature type="region of interest" description="Disordered" evidence="1">
    <location>
        <begin position="131"/>
        <end position="165"/>
    </location>
</feature>
<evidence type="ECO:0000313" key="2">
    <source>
        <dbReference type="EMBL" id="TFK40510.1"/>
    </source>
</evidence>
<evidence type="ECO:0000256" key="1">
    <source>
        <dbReference type="SAM" id="MobiDB-lite"/>
    </source>
</evidence>
<accession>A0A5C3M5B5</accession>
<dbReference type="Proteomes" id="UP000308652">
    <property type="component" value="Unassembled WGS sequence"/>
</dbReference>